<feature type="transmembrane region" description="Helical" evidence="1">
    <location>
        <begin position="96"/>
        <end position="117"/>
    </location>
</feature>
<keyword evidence="3" id="KW-1185">Reference proteome</keyword>
<gene>
    <name evidence="2" type="ORF">CVLEPA_LOCUS27941</name>
</gene>
<keyword evidence="1" id="KW-0472">Membrane</keyword>
<feature type="transmembrane region" description="Helical" evidence="1">
    <location>
        <begin position="30"/>
        <end position="53"/>
    </location>
</feature>
<reference evidence="2 3" key="1">
    <citation type="submission" date="2024-02" db="EMBL/GenBank/DDBJ databases">
        <authorList>
            <person name="Daric V."/>
            <person name="Darras S."/>
        </authorList>
    </citation>
    <scope>NUCLEOTIDE SEQUENCE [LARGE SCALE GENOMIC DNA]</scope>
</reference>
<evidence type="ECO:0000256" key="1">
    <source>
        <dbReference type="SAM" id="Phobius"/>
    </source>
</evidence>
<evidence type="ECO:0000313" key="2">
    <source>
        <dbReference type="EMBL" id="CAK8694579.1"/>
    </source>
</evidence>
<feature type="transmembrane region" description="Helical" evidence="1">
    <location>
        <begin position="59"/>
        <end position="84"/>
    </location>
</feature>
<evidence type="ECO:0000313" key="3">
    <source>
        <dbReference type="Proteomes" id="UP001642483"/>
    </source>
</evidence>
<dbReference type="PANTHER" id="PTHR23320:SF158">
    <property type="entry name" value="CREB-BINDING PROTEIN-LIKE ISOFORM X1"/>
    <property type="match status" value="1"/>
</dbReference>
<name>A0ABP0GUV6_CLALP</name>
<dbReference type="Proteomes" id="UP001642483">
    <property type="component" value="Unassembled WGS sequence"/>
</dbReference>
<feature type="transmembrane region" description="Helical" evidence="1">
    <location>
        <begin position="129"/>
        <end position="151"/>
    </location>
</feature>
<comment type="caution">
    <text evidence="2">The sequence shown here is derived from an EMBL/GenBank/DDBJ whole genome shotgun (WGS) entry which is preliminary data.</text>
</comment>
<dbReference type="InterPro" id="IPR030417">
    <property type="entry name" value="MS4A"/>
</dbReference>
<dbReference type="PANTHER" id="PTHR23320">
    <property type="entry name" value="MEMBRANE-SPANNING 4-DOMAINS SUBFAMILY A MS4A -RELATED"/>
    <property type="match status" value="1"/>
</dbReference>
<keyword evidence="1" id="KW-0812">Transmembrane</keyword>
<keyword evidence="1" id="KW-1133">Transmembrane helix</keyword>
<accession>A0ABP0GUV6</accession>
<dbReference type="EMBL" id="CAWYQH010000141">
    <property type="protein sequence ID" value="CAK8694579.1"/>
    <property type="molecule type" value="Genomic_DNA"/>
</dbReference>
<organism evidence="2 3">
    <name type="scientific">Clavelina lepadiformis</name>
    <name type="common">Light-bulb sea squirt</name>
    <name type="synonym">Ascidia lepadiformis</name>
    <dbReference type="NCBI Taxonomy" id="159417"/>
    <lineage>
        <taxon>Eukaryota</taxon>
        <taxon>Metazoa</taxon>
        <taxon>Chordata</taxon>
        <taxon>Tunicata</taxon>
        <taxon>Ascidiacea</taxon>
        <taxon>Aplousobranchia</taxon>
        <taxon>Clavelinidae</taxon>
        <taxon>Clavelina</taxon>
    </lineage>
</organism>
<protein>
    <submittedName>
        <fullName evidence="2">Uncharacterized protein</fullName>
    </submittedName>
</protein>
<proteinExistence type="predicted"/>
<sequence length="226" mass="23727">MAPQTNLQMPVVVNAVEMPSIRHKSAVTKLGLAQVILGVLSVLIGVALIVMMVVVQSRYFISLAMYTFGEGIWCGIWIIVAGVLGMSAGKQDASVCLINCHMGFGIVAILFAALLSVESGIHAGVTAYMPFRVLSIVQAINAGISFFSLIVSTSICCCCSTPQACCGTSCCVQPQGIPNQVIVFNQNPAARPAEIAQYIPANSPPAYFASVANQADTTPNEIKALS</sequence>